<protein>
    <submittedName>
        <fullName evidence="3">Uncharacterized protein</fullName>
    </submittedName>
</protein>
<feature type="compositionally biased region" description="Low complexity" evidence="2">
    <location>
        <begin position="477"/>
        <end position="488"/>
    </location>
</feature>
<keyword evidence="4" id="KW-1185">Reference proteome</keyword>
<feature type="region of interest" description="Disordered" evidence="2">
    <location>
        <begin position="741"/>
        <end position="763"/>
    </location>
</feature>
<feature type="compositionally biased region" description="Basic and acidic residues" evidence="2">
    <location>
        <begin position="464"/>
        <end position="475"/>
    </location>
</feature>
<feature type="compositionally biased region" description="Acidic residues" evidence="2">
    <location>
        <begin position="408"/>
        <end position="417"/>
    </location>
</feature>
<evidence type="ECO:0000256" key="2">
    <source>
        <dbReference type="SAM" id="MobiDB-lite"/>
    </source>
</evidence>
<evidence type="ECO:0000256" key="1">
    <source>
        <dbReference type="SAM" id="Coils"/>
    </source>
</evidence>
<dbReference type="Proteomes" id="UP001151760">
    <property type="component" value="Unassembled WGS sequence"/>
</dbReference>
<name>A0ABQ5GUT9_9ASTR</name>
<accession>A0ABQ5GUT9</accession>
<feature type="region of interest" description="Disordered" evidence="2">
    <location>
        <begin position="408"/>
        <end position="600"/>
    </location>
</feature>
<gene>
    <name evidence="3" type="ORF">Tco_1053754</name>
</gene>
<feature type="compositionally biased region" description="Low complexity" evidence="2">
    <location>
        <begin position="291"/>
        <end position="302"/>
    </location>
</feature>
<proteinExistence type="predicted"/>
<reference evidence="3" key="1">
    <citation type="journal article" date="2022" name="Int. J. Mol. Sci.">
        <title>Draft Genome of Tanacetum Coccineum: Genomic Comparison of Closely Related Tanacetum-Family Plants.</title>
        <authorList>
            <person name="Yamashiro T."/>
            <person name="Shiraishi A."/>
            <person name="Nakayama K."/>
            <person name="Satake H."/>
        </authorList>
    </citation>
    <scope>NUCLEOTIDE SEQUENCE</scope>
</reference>
<reference evidence="3" key="2">
    <citation type="submission" date="2022-01" db="EMBL/GenBank/DDBJ databases">
        <authorList>
            <person name="Yamashiro T."/>
            <person name="Shiraishi A."/>
            <person name="Satake H."/>
            <person name="Nakayama K."/>
        </authorList>
    </citation>
    <scope>NUCLEOTIDE SEQUENCE</scope>
</reference>
<comment type="caution">
    <text evidence="3">The sequence shown here is derived from an EMBL/GenBank/DDBJ whole genome shotgun (WGS) entry which is preliminary data.</text>
</comment>
<keyword evidence="1" id="KW-0175">Coiled coil</keyword>
<feature type="coiled-coil region" evidence="1">
    <location>
        <begin position="601"/>
        <end position="635"/>
    </location>
</feature>
<sequence length="836" mass="95091">MAVLEACPKYNMVAYLEKTEINTEFHEIIDFLTRSSIHHALTVSPVVSTTFVEQFWTSAKSKIINNVRHITAKVAGKPVSISEASIRSDLLFDDANGIDSLPNQAIFDAIQLMGYEGDLTVLTFNKALFSPQWRFLFHTMNHCISSKSTSWDQIPTNIATAVICLTSNQKYNFSKLIFDGMLRHLDAKKKFVMYPCFISIFLDKQLANVPVPLDHFPINALTSKVFSFMVKKGKHFSGKVTALFASMLVQPTEDEGAPSERPSEAQPTPSPIYTSEAPLEPQTDPSPRPSPSTTIPDSISESFGRNLGGHSSSDKSLSGNEGEMTLQSVYDLYLSLRVQVLDQAKEIQHLKAQIKKLKNQAKPVGKKFAKGEPSFHKDPLFDEIPEDTLDYMETEDAQDVGRTRDVVDEEKENDEDVLSIAQQKVNTDKEKVSTDRLIVSTDGSKVSTDRQKDSTDEQNEGTDEQSKGTDDHTEEGSATQTTQPPTSTIFGDDETIAKVLLNMSQAKAVSREKEKGVKCKDIEETDRPMPTSTRSRLTLKPLPKIDPKDKGKKKIKEEDESESESDGIPEAEKKFKQLASDEEMARKVQEEWESEEERKILDEEEATNEVLIRNYDDIKARIEADRLLAENLQEEEREQFTIEERAKFLHDTIAAQRKFLAQQRSEAIRNRPPTKNQLRNQMMTYLKHVGNFKHSDLKTKKFEEIQALYEKIKRSDEDFISIGSAEDERLIKKMNEKGIDSSKNEMVKEEDKEEESTRKRKLDDEDKFWNSQQDWNIVSWKLHGSSGVYTLVTEAGLVIHMLLEKKYHLRKKLIRFVKKLLAKLEPEDVDGDEEDL</sequence>
<organism evidence="3 4">
    <name type="scientific">Tanacetum coccineum</name>
    <dbReference type="NCBI Taxonomy" id="301880"/>
    <lineage>
        <taxon>Eukaryota</taxon>
        <taxon>Viridiplantae</taxon>
        <taxon>Streptophyta</taxon>
        <taxon>Embryophyta</taxon>
        <taxon>Tracheophyta</taxon>
        <taxon>Spermatophyta</taxon>
        <taxon>Magnoliopsida</taxon>
        <taxon>eudicotyledons</taxon>
        <taxon>Gunneridae</taxon>
        <taxon>Pentapetalae</taxon>
        <taxon>asterids</taxon>
        <taxon>campanulids</taxon>
        <taxon>Asterales</taxon>
        <taxon>Asteraceae</taxon>
        <taxon>Asteroideae</taxon>
        <taxon>Anthemideae</taxon>
        <taxon>Anthemidinae</taxon>
        <taxon>Tanacetum</taxon>
    </lineage>
</organism>
<feature type="compositionally biased region" description="Polar residues" evidence="2">
    <location>
        <begin position="309"/>
        <end position="319"/>
    </location>
</feature>
<feature type="region of interest" description="Disordered" evidence="2">
    <location>
        <begin position="252"/>
        <end position="320"/>
    </location>
</feature>
<dbReference type="EMBL" id="BQNB010018897">
    <property type="protein sequence ID" value="GJT79412.1"/>
    <property type="molecule type" value="Genomic_DNA"/>
</dbReference>
<evidence type="ECO:0000313" key="3">
    <source>
        <dbReference type="EMBL" id="GJT79412.1"/>
    </source>
</evidence>
<evidence type="ECO:0000313" key="4">
    <source>
        <dbReference type="Proteomes" id="UP001151760"/>
    </source>
</evidence>
<feature type="compositionally biased region" description="Basic and acidic residues" evidence="2">
    <location>
        <begin position="509"/>
        <end position="527"/>
    </location>
</feature>
<feature type="compositionally biased region" description="Acidic residues" evidence="2">
    <location>
        <begin position="558"/>
        <end position="569"/>
    </location>
</feature>
<feature type="compositionally biased region" description="Basic and acidic residues" evidence="2">
    <location>
        <begin position="583"/>
        <end position="600"/>
    </location>
</feature>